<dbReference type="AlphaFoldDB" id="A0A0D6EJE9"/>
<evidence type="ECO:0000256" key="2">
    <source>
        <dbReference type="SAM" id="Phobius"/>
    </source>
</evidence>
<feature type="compositionally biased region" description="Pro residues" evidence="1">
    <location>
        <begin position="35"/>
        <end position="61"/>
    </location>
</feature>
<feature type="region of interest" description="Disordered" evidence="1">
    <location>
        <begin position="21"/>
        <end position="65"/>
    </location>
</feature>
<keyword evidence="2" id="KW-1133">Transmembrane helix</keyword>
<protein>
    <submittedName>
        <fullName evidence="3">SPOSA6832_01290-mRNA-1:cds</fullName>
    </submittedName>
</protein>
<dbReference type="OrthoDB" id="2524554at2759"/>
<feature type="non-terminal residue" evidence="3">
    <location>
        <position position="1"/>
    </location>
</feature>
<organism evidence="3 4">
    <name type="scientific">Sporidiobolus salmonicolor</name>
    <name type="common">Yeast-like fungus</name>
    <name type="synonym">Sporobolomyces salmonicolor</name>
    <dbReference type="NCBI Taxonomy" id="5005"/>
    <lineage>
        <taxon>Eukaryota</taxon>
        <taxon>Fungi</taxon>
        <taxon>Dikarya</taxon>
        <taxon>Basidiomycota</taxon>
        <taxon>Pucciniomycotina</taxon>
        <taxon>Microbotryomycetes</taxon>
        <taxon>Sporidiobolales</taxon>
        <taxon>Sporidiobolaceae</taxon>
        <taxon>Sporobolomyces</taxon>
    </lineage>
</organism>
<feature type="transmembrane region" description="Helical" evidence="2">
    <location>
        <begin position="81"/>
        <end position="107"/>
    </location>
</feature>
<evidence type="ECO:0000256" key="1">
    <source>
        <dbReference type="SAM" id="MobiDB-lite"/>
    </source>
</evidence>
<keyword evidence="4" id="KW-1185">Reference proteome</keyword>
<name>A0A0D6EJE9_SPOSA</name>
<evidence type="ECO:0000313" key="3">
    <source>
        <dbReference type="EMBL" id="CEQ39725.1"/>
    </source>
</evidence>
<dbReference type="Proteomes" id="UP000243876">
    <property type="component" value="Unassembled WGS sequence"/>
</dbReference>
<gene>
    <name evidence="3" type="primary">SPOSA6832_01290</name>
</gene>
<sequence length="616" mass="65627">MLRTRLPLQCIVLPRRPFSTSRRVLDRPPSFTTPDPSPSPAPSPAPPVDPSKPPPPLPPTDHPIEDYASPLLHTASFFSTLFRYAVFGSVGIVSVTIGGLVGVHLWVEHVELAQPPPLGPEDDPDEWSAEVEGWSGAHTGRGGTDPRLGAFARAAVRGAWIASTWGAGAVGSPVGAAAPSSSPFGVSRPGGQMIGAQQAVASRGEVVTDAGWGLAEQYLVYALNRAAKKGISLLESADWEAQVEKGGVDRAAVELEERLAGLRERIGGKYKLEQARAGWERIYYALAASPTTDVRSEENRRTAEWEKREKVKASRKLGELSGRIAELWGRESPEGRQETSRAEGWFVGGLVPVLAQAERKKLDAPTLHELEKKAEEPRKHVSPSSSFFSFWSRSHPSSSPAPLNPEIEHLVSLLPPTSPTSPLSPATSRAVLASLISFETFLARTASDLPAAQAVQSSALNYANSLAVSSGSLPPLTISPTPPPTTLAQASKALTALYLTTRTAVLSTHLAECSLAHAQSLRSSSRALAAAREAALSSLHAARSSAQSAVAAFPAPSEKNAEALTFSKALTGPKVSKAIKETMEEQARRVRKDAERVDKIAGALVDLLERQNNAKK</sequence>
<proteinExistence type="predicted"/>
<dbReference type="EMBL" id="CENE01000004">
    <property type="protein sequence ID" value="CEQ39725.1"/>
    <property type="molecule type" value="Genomic_DNA"/>
</dbReference>
<reference evidence="4" key="1">
    <citation type="submission" date="2015-02" db="EMBL/GenBank/DDBJ databases">
        <authorList>
            <person name="Gon?alves P."/>
        </authorList>
    </citation>
    <scope>NUCLEOTIDE SEQUENCE [LARGE SCALE GENOMIC DNA]</scope>
</reference>
<keyword evidence="2" id="KW-0812">Transmembrane</keyword>
<keyword evidence="2" id="KW-0472">Membrane</keyword>
<evidence type="ECO:0000313" key="4">
    <source>
        <dbReference type="Proteomes" id="UP000243876"/>
    </source>
</evidence>
<accession>A0A0D6EJE9</accession>